<proteinExistence type="inferred from homology"/>
<evidence type="ECO:0000256" key="2">
    <source>
        <dbReference type="ARBA" id="ARBA00023315"/>
    </source>
</evidence>
<keyword evidence="2" id="KW-0012">Acyltransferase</keyword>
<dbReference type="InterPro" id="IPR051531">
    <property type="entry name" value="N-acetyltransferase"/>
</dbReference>
<evidence type="ECO:0000256" key="1">
    <source>
        <dbReference type="ARBA" id="ARBA00022679"/>
    </source>
</evidence>
<dbReference type="Gene3D" id="3.40.630.30">
    <property type="match status" value="2"/>
</dbReference>
<comment type="similarity">
    <text evidence="3">Belongs to the acetyltransferase family. RimJ subfamily.</text>
</comment>
<dbReference type="Proteomes" id="UP000183255">
    <property type="component" value="Unassembled WGS sequence"/>
</dbReference>
<feature type="domain" description="N-acetyltransferase" evidence="4">
    <location>
        <begin position="141"/>
        <end position="309"/>
    </location>
</feature>
<evidence type="ECO:0000259" key="4">
    <source>
        <dbReference type="PROSITE" id="PS51186"/>
    </source>
</evidence>
<dbReference type="Pfam" id="PF13302">
    <property type="entry name" value="Acetyltransf_3"/>
    <property type="match status" value="1"/>
</dbReference>
<accession>A0A1G8S4D2</accession>
<evidence type="ECO:0000313" key="6">
    <source>
        <dbReference type="Proteomes" id="UP000183255"/>
    </source>
</evidence>
<dbReference type="GO" id="GO:0008999">
    <property type="term" value="F:protein-N-terminal-alanine acetyltransferase activity"/>
    <property type="evidence" value="ECO:0007669"/>
    <property type="project" value="TreeGrafter"/>
</dbReference>
<protein>
    <submittedName>
        <fullName evidence="5">Ribosomal-protein-alanine N-acetyltransferase</fullName>
    </submittedName>
</protein>
<dbReference type="AlphaFoldDB" id="A0A1G8S4D2"/>
<evidence type="ECO:0000313" key="5">
    <source>
        <dbReference type="EMBL" id="SDJ24079.1"/>
    </source>
</evidence>
<dbReference type="EMBL" id="FNDZ01000010">
    <property type="protein sequence ID" value="SDJ24079.1"/>
    <property type="molecule type" value="Genomic_DNA"/>
</dbReference>
<organism evidence="5 6">
    <name type="scientific">Proteiniclasticum ruminis</name>
    <dbReference type="NCBI Taxonomy" id="398199"/>
    <lineage>
        <taxon>Bacteria</taxon>
        <taxon>Bacillati</taxon>
        <taxon>Bacillota</taxon>
        <taxon>Clostridia</taxon>
        <taxon>Eubacteriales</taxon>
        <taxon>Clostridiaceae</taxon>
        <taxon>Proteiniclasticum</taxon>
    </lineage>
</organism>
<dbReference type="InterPro" id="IPR000182">
    <property type="entry name" value="GNAT_dom"/>
</dbReference>
<name>A0A1G8S4D2_9CLOT</name>
<sequence length="310" mass="36320">MEKMKLTMEEIKDTEGKEYILRDTDRITIGRFTLLERNLGQKNMMIRLRFYKKDRILLREALRIMTRTFLKDGSIYKVNVLVADEVSTLPFTELGYTLEGILVGNRYENSLISNEYVFGTDQTRFNQLKEFKLLALDGERVHLSLASPEKAQDYLQYYMENREFLRPYEPQRSPEFYTLEGQRKSLDESFKQYMNGQAINFGVYLEGKLIGKVQLSNLVYGGLRSAHLGYALHRDFEGKGLMQDALQAVIHYAEEELMLHRLEASTLLFNERSQNVLKKLGFTYVGKNEKYLYINGKWQDHYTFALILNG</sequence>
<gene>
    <name evidence="5" type="ORF">SAMN05421804_11057</name>
</gene>
<dbReference type="InterPro" id="IPR016181">
    <property type="entry name" value="Acyl_CoA_acyltransferase"/>
</dbReference>
<dbReference type="RefSeq" id="WP_036909488.1">
    <property type="nucleotide sequence ID" value="NZ_DAMBCI010000013.1"/>
</dbReference>
<dbReference type="PROSITE" id="PS51186">
    <property type="entry name" value="GNAT"/>
    <property type="match status" value="1"/>
</dbReference>
<reference evidence="5 6" key="1">
    <citation type="submission" date="2016-10" db="EMBL/GenBank/DDBJ databases">
        <authorList>
            <person name="de Groot N.N."/>
        </authorList>
    </citation>
    <scope>NUCLEOTIDE SEQUENCE [LARGE SCALE GENOMIC DNA]</scope>
    <source>
        <strain evidence="5 6">CGMCC 1.5058</strain>
    </source>
</reference>
<keyword evidence="1 5" id="KW-0808">Transferase</keyword>
<evidence type="ECO:0000256" key="3">
    <source>
        <dbReference type="ARBA" id="ARBA00038502"/>
    </source>
</evidence>
<dbReference type="SUPFAM" id="SSF55729">
    <property type="entry name" value="Acyl-CoA N-acyltransferases (Nat)"/>
    <property type="match status" value="1"/>
</dbReference>
<dbReference type="PANTHER" id="PTHR43792:SF8">
    <property type="entry name" value="[RIBOSOMAL PROTEIN US5]-ALANINE N-ACETYLTRANSFERASE"/>
    <property type="match status" value="1"/>
</dbReference>
<dbReference type="GO" id="GO:0005737">
    <property type="term" value="C:cytoplasm"/>
    <property type="evidence" value="ECO:0007669"/>
    <property type="project" value="TreeGrafter"/>
</dbReference>
<dbReference type="PANTHER" id="PTHR43792">
    <property type="entry name" value="GNAT FAMILY, PUTATIVE (AFU_ORTHOLOGUE AFUA_3G00765)-RELATED-RELATED"/>
    <property type="match status" value="1"/>
</dbReference>